<proteinExistence type="predicted"/>
<dbReference type="Proteomes" id="UP000286801">
    <property type="component" value="Unassembled WGS sequence"/>
</dbReference>
<feature type="non-terminal residue" evidence="2">
    <location>
        <position position="115"/>
    </location>
</feature>
<reference evidence="2 3" key="1">
    <citation type="submission" date="2018-06" db="EMBL/GenBank/DDBJ databases">
        <title>Combined omics and stable isotope probing to characterize newly discovered Mariana Back-Arc vent microbial communities.</title>
        <authorList>
            <person name="Trembath-Reichert E."/>
            <person name="Huber J.A."/>
        </authorList>
    </citation>
    <scope>NUCLEOTIDE SEQUENCE [LARGE SCALE GENOMIC DNA]</scope>
    <source>
        <strain evidence="2">MAG 63_1</strain>
    </source>
</reference>
<organism evidence="2 3">
    <name type="scientific">SAR324 cluster bacterium</name>
    <dbReference type="NCBI Taxonomy" id="2024889"/>
    <lineage>
        <taxon>Bacteria</taxon>
        <taxon>Deltaproteobacteria</taxon>
        <taxon>SAR324 cluster</taxon>
    </lineage>
</organism>
<gene>
    <name evidence="2" type="ORF">DSY97_07570</name>
</gene>
<evidence type="ECO:0000313" key="2">
    <source>
        <dbReference type="EMBL" id="RTZ78458.1"/>
    </source>
</evidence>
<protein>
    <submittedName>
        <fullName evidence="2">Uncharacterized protein</fullName>
    </submittedName>
</protein>
<name>A0A432G519_9DELT</name>
<feature type="transmembrane region" description="Helical" evidence="1">
    <location>
        <begin position="20"/>
        <end position="40"/>
    </location>
</feature>
<keyword evidence="1" id="KW-1133">Transmembrane helix</keyword>
<dbReference type="EMBL" id="QNZL01000204">
    <property type="protein sequence ID" value="RTZ78458.1"/>
    <property type="molecule type" value="Genomic_DNA"/>
</dbReference>
<sequence>MDSQSFVGEKHLTSSRNLGLAISFAMHVFLVSGFVALNTVTAEQADFESLEVQSLEVNTLSADELQAIIALLELDPEVSEEGTNLPVIPVNEKTASATLIGAKSNSESSPVELSQ</sequence>
<keyword evidence="1" id="KW-0812">Transmembrane</keyword>
<comment type="caution">
    <text evidence="2">The sequence shown here is derived from an EMBL/GenBank/DDBJ whole genome shotgun (WGS) entry which is preliminary data.</text>
</comment>
<keyword evidence="1" id="KW-0472">Membrane</keyword>
<evidence type="ECO:0000256" key="1">
    <source>
        <dbReference type="SAM" id="Phobius"/>
    </source>
</evidence>
<dbReference type="AlphaFoldDB" id="A0A432G519"/>
<accession>A0A432G519</accession>
<evidence type="ECO:0000313" key="3">
    <source>
        <dbReference type="Proteomes" id="UP000286801"/>
    </source>
</evidence>